<evidence type="ECO:0000256" key="1">
    <source>
        <dbReference type="SAM" id="SignalP"/>
    </source>
</evidence>
<feature type="signal peptide" evidence="1">
    <location>
        <begin position="1"/>
        <end position="18"/>
    </location>
</feature>
<evidence type="ECO:0000313" key="2">
    <source>
        <dbReference type="EMBL" id="EUN21336.1"/>
    </source>
</evidence>
<sequence length="100" mass="10869">MIGLLFLAVSPFLSTVSAVCCLGTTPGGAPTTDCPTTRNGRSGQETKAHWECCYVPQLSSHNCRNDYGKDYGTYFGPASQNSCHKDSTNEQENGRWICVE</sequence>
<evidence type="ECO:0000313" key="3">
    <source>
        <dbReference type="Proteomes" id="UP000054337"/>
    </source>
</evidence>
<evidence type="ECO:0008006" key="4">
    <source>
        <dbReference type="Google" id="ProtNLM"/>
    </source>
</evidence>
<dbReference type="Proteomes" id="UP000054337">
    <property type="component" value="Unassembled WGS sequence"/>
</dbReference>
<dbReference type="RefSeq" id="XP_014550903.1">
    <property type="nucleotide sequence ID" value="XM_014695417.1"/>
</dbReference>
<feature type="chain" id="PRO_5004893537" description="Secreted protein" evidence="1">
    <location>
        <begin position="19"/>
        <end position="100"/>
    </location>
</feature>
<gene>
    <name evidence="2" type="ORF">COCVIDRAFT_20729</name>
</gene>
<dbReference type="GeneID" id="26252594"/>
<keyword evidence="1" id="KW-0732">Signal</keyword>
<proteinExistence type="predicted"/>
<protein>
    <recommendedName>
        <fullName evidence="4">Secreted protein</fullName>
    </recommendedName>
</protein>
<accession>W7DYY0</accession>
<keyword evidence="3" id="KW-1185">Reference proteome</keyword>
<dbReference type="AlphaFoldDB" id="W7DYY0"/>
<dbReference type="EMBL" id="KI968852">
    <property type="protein sequence ID" value="EUN21336.1"/>
    <property type="molecule type" value="Genomic_DNA"/>
</dbReference>
<organism evidence="2 3">
    <name type="scientific">Bipolaris victoriae (strain FI3)</name>
    <name type="common">Victoria blight of oats agent</name>
    <name type="synonym">Cochliobolus victoriae</name>
    <dbReference type="NCBI Taxonomy" id="930091"/>
    <lineage>
        <taxon>Eukaryota</taxon>
        <taxon>Fungi</taxon>
        <taxon>Dikarya</taxon>
        <taxon>Ascomycota</taxon>
        <taxon>Pezizomycotina</taxon>
        <taxon>Dothideomycetes</taxon>
        <taxon>Pleosporomycetidae</taxon>
        <taxon>Pleosporales</taxon>
        <taxon>Pleosporineae</taxon>
        <taxon>Pleosporaceae</taxon>
        <taxon>Bipolaris</taxon>
    </lineage>
</organism>
<reference evidence="2 3" key="1">
    <citation type="journal article" date="2013" name="PLoS Genet.">
        <title>Comparative genome structure, secondary metabolite, and effector coding capacity across Cochliobolus pathogens.</title>
        <authorList>
            <person name="Condon B.J."/>
            <person name="Leng Y."/>
            <person name="Wu D."/>
            <person name="Bushley K.E."/>
            <person name="Ohm R.A."/>
            <person name="Otillar R."/>
            <person name="Martin J."/>
            <person name="Schackwitz W."/>
            <person name="Grimwood J."/>
            <person name="MohdZainudin N."/>
            <person name="Xue C."/>
            <person name="Wang R."/>
            <person name="Manning V.A."/>
            <person name="Dhillon B."/>
            <person name="Tu Z.J."/>
            <person name="Steffenson B.J."/>
            <person name="Salamov A."/>
            <person name="Sun H."/>
            <person name="Lowry S."/>
            <person name="LaButti K."/>
            <person name="Han J."/>
            <person name="Copeland A."/>
            <person name="Lindquist E."/>
            <person name="Barry K."/>
            <person name="Schmutz J."/>
            <person name="Baker S.E."/>
            <person name="Ciuffetti L.M."/>
            <person name="Grigoriev I.V."/>
            <person name="Zhong S."/>
            <person name="Turgeon B.G."/>
        </authorList>
    </citation>
    <scope>NUCLEOTIDE SEQUENCE [LARGE SCALE GENOMIC DNA]</scope>
    <source>
        <strain evidence="2 3">FI3</strain>
    </source>
</reference>
<name>W7DYY0_BIPV3</name>
<dbReference type="HOGENOM" id="CLU_2305580_0_0_1"/>